<proteinExistence type="predicted"/>
<dbReference type="Gene3D" id="3.80.10.10">
    <property type="entry name" value="Ribonuclease Inhibitor"/>
    <property type="match status" value="1"/>
</dbReference>
<feature type="region of interest" description="Disordered" evidence="10">
    <location>
        <begin position="1"/>
        <end position="32"/>
    </location>
</feature>
<keyword evidence="7" id="KW-0472">Membrane</keyword>
<evidence type="ECO:0000313" key="12">
    <source>
        <dbReference type="Proteomes" id="UP000006729"/>
    </source>
</evidence>
<keyword evidence="4" id="KW-0732">Signal</keyword>
<feature type="compositionally biased region" description="Basic and acidic residues" evidence="10">
    <location>
        <begin position="1"/>
        <end position="17"/>
    </location>
</feature>
<protein>
    <recommendedName>
        <fullName evidence="13">Leucine-rich repeat-containing N-terminal plant-type domain-containing protein</fullName>
    </recommendedName>
</protein>
<keyword evidence="3" id="KW-0812">Transmembrane</keyword>
<reference evidence="11 12" key="1">
    <citation type="journal article" date="2006" name="Science">
        <title>The genome of black cottonwood, Populus trichocarpa (Torr. &amp; Gray).</title>
        <authorList>
            <person name="Tuskan G.A."/>
            <person name="Difazio S."/>
            <person name="Jansson S."/>
            <person name="Bohlmann J."/>
            <person name="Grigoriev I."/>
            <person name="Hellsten U."/>
            <person name="Putnam N."/>
            <person name="Ralph S."/>
            <person name="Rombauts S."/>
            <person name="Salamov A."/>
            <person name="Schein J."/>
            <person name="Sterck L."/>
            <person name="Aerts A."/>
            <person name="Bhalerao R.R."/>
            <person name="Bhalerao R.P."/>
            <person name="Blaudez D."/>
            <person name="Boerjan W."/>
            <person name="Brun A."/>
            <person name="Brunner A."/>
            <person name="Busov V."/>
            <person name="Campbell M."/>
            <person name="Carlson J."/>
            <person name="Chalot M."/>
            <person name="Chapman J."/>
            <person name="Chen G.L."/>
            <person name="Cooper D."/>
            <person name="Coutinho P.M."/>
            <person name="Couturier J."/>
            <person name="Covert S."/>
            <person name="Cronk Q."/>
            <person name="Cunningham R."/>
            <person name="Davis J."/>
            <person name="Degroeve S."/>
            <person name="Dejardin A."/>
            <person name="Depamphilis C."/>
            <person name="Detter J."/>
            <person name="Dirks B."/>
            <person name="Dubchak I."/>
            <person name="Duplessis S."/>
            <person name="Ehlting J."/>
            <person name="Ellis B."/>
            <person name="Gendler K."/>
            <person name="Goodstein D."/>
            <person name="Gribskov M."/>
            <person name="Grimwood J."/>
            <person name="Groover A."/>
            <person name="Gunter L."/>
            <person name="Hamberger B."/>
            <person name="Heinze B."/>
            <person name="Helariutta Y."/>
            <person name="Henrissat B."/>
            <person name="Holligan D."/>
            <person name="Holt R."/>
            <person name="Huang W."/>
            <person name="Islam-Faridi N."/>
            <person name="Jones S."/>
            <person name="Jones-Rhoades M."/>
            <person name="Jorgensen R."/>
            <person name="Joshi C."/>
            <person name="Kangasjarvi J."/>
            <person name="Karlsson J."/>
            <person name="Kelleher C."/>
            <person name="Kirkpatrick R."/>
            <person name="Kirst M."/>
            <person name="Kohler A."/>
            <person name="Kalluri U."/>
            <person name="Larimer F."/>
            <person name="Leebens-Mack J."/>
            <person name="Leple J.C."/>
            <person name="Locascio P."/>
            <person name="Lou Y."/>
            <person name="Lucas S."/>
            <person name="Martin F."/>
            <person name="Montanini B."/>
            <person name="Napoli C."/>
            <person name="Nelson D.R."/>
            <person name="Nelson C."/>
            <person name="Nieminen K."/>
            <person name="Nilsson O."/>
            <person name="Pereda V."/>
            <person name="Peter G."/>
            <person name="Philippe R."/>
            <person name="Pilate G."/>
            <person name="Poliakov A."/>
            <person name="Razumovskaya J."/>
            <person name="Richardson P."/>
            <person name="Rinaldi C."/>
            <person name="Ritland K."/>
            <person name="Rouze P."/>
            <person name="Ryaboy D."/>
            <person name="Schmutz J."/>
            <person name="Schrader J."/>
            <person name="Segerman B."/>
            <person name="Shin H."/>
            <person name="Siddiqui A."/>
            <person name="Sterky F."/>
            <person name="Terry A."/>
            <person name="Tsai C.J."/>
            <person name="Uberbacher E."/>
            <person name="Unneberg P."/>
            <person name="Vahala J."/>
            <person name="Wall K."/>
            <person name="Wessler S."/>
            <person name="Yang G."/>
            <person name="Yin T."/>
            <person name="Douglas C."/>
            <person name="Marra M."/>
            <person name="Sandberg G."/>
            <person name="Van de Peer Y."/>
            <person name="Rokhsar D."/>
        </authorList>
    </citation>
    <scope>NUCLEOTIDE SEQUENCE [LARGE SCALE GENOMIC DNA]</scope>
    <source>
        <strain evidence="12">cv. Nisqually</strain>
    </source>
</reference>
<evidence type="ECO:0000256" key="10">
    <source>
        <dbReference type="SAM" id="MobiDB-lite"/>
    </source>
</evidence>
<evidence type="ECO:0000256" key="9">
    <source>
        <dbReference type="ARBA" id="ARBA00023180"/>
    </source>
</evidence>
<keyword evidence="5" id="KW-0677">Repeat</keyword>
<gene>
    <name evidence="11" type="ORF">POPTR_014G011900</name>
</gene>
<dbReference type="PANTHER" id="PTHR27000:SF803">
    <property type="entry name" value="RECEPTOR-LIKE PROTEIN 45"/>
    <property type="match status" value="1"/>
</dbReference>
<evidence type="ECO:0000256" key="7">
    <source>
        <dbReference type="ARBA" id="ARBA00023136"/>
    </source>
</evidence>
<dbReference type="Proteomes" id="UP000006729">
    <property type="component" value="Chromosome 14"/>
</dbReference>
<keyword evidence="12" id="KW-1185">Reference proteome</keyword>
<name>U5FTI4_POPTR</name>
<dbReference type="PANTHER" id="PTHR27000">
    <property type="entry name" value="LEUCINE-RICH REPEAT RECEPTOR-LIKE PROTEIN KINASE FAMILY PROTEIN-RELATED"/>
    <property type="match status" value="1"/>
</dbReference>
<evidence type="ECO:0000313" key="11">
    <source>
        <dbReference type="EMBL" id="PNT02399.1"/>
    </source>
</evidence>
<evidence type="ECO:0000256" key="4">
    <source>
        <dbReference type="ARBA" id="ARBA00022729"/>
    </source>
</evidence>
<dbReference type="GO" id="GO:0016020">
    <property type="term" value="C:membrane"/>
    <property type="evidence" value="ECO:0007669"/>
    <property type="project" value="UniProtKB-SubCell"/>
</dbReference>
<organism evidence="11 12">
    <name type="scientific">Populus trichocarpa</name>
    <name type="common">Western balsam poplar</name>
    <name type="synonym">Populus balsamifera subsp. trichocarpa</name>
    <dbReference type="NCBI Taxonomy" id="3694"/>
    <lineage>
        <taxon>Eukaryota</taxon>
        <taxon>Viridiplantae</taxon>
        <taxon>Streptophyta</taxon>
        <taxon>Embryophyta</taxon>
        <taxon>Tracheophyta</taxon>
        <taxon>Spermatophyta</taxon>
        <taxon>Magnoliopsida</taxon>
        <taxon>eudicotyledons</taxon>
        <taxon>Gunneridae</taxon>
        <taxon>Pentapetalae</taxon>
        <taxon>rosids</taxon>
        <taxon>fabids</taxon>
        <taxon>Malpighiales</taxon>
        <taxon>Salicaceae</taxon>
        <taxon>Saliceae</taxon>
        <taxon>Populus</taxon>
    </lineage>
</organism>
<sequence length="199" mass="22618">MTCESEKTKPHQQRDVSQKQAQNPIEKERGEGLRSCRSRISYTSLSSNGLIGQILSSISNLQNLWHLNLSRNKLSNPLPVIQGRGLPRLLSKDLTYNNLSLGSVLDWIKDKELSDLSDNFLMDNISGFFTNMSNLQKLKLSHNQLKFDILKIKLPDVISSVELKSNQLSGFLSRILNNRANNFLEILNVSDFRHNAETH</sequence>
<dbReference type="AlphaFoldDB" id="U5FTI4"/>
<evidence type="ECO:0000256" key="8">
    <source>
        <dbReference type="ARBA" id="ARBA00023170"/>
    </source>
</evidence>
<evidence type="ECO:0000256" key="5">
    <source>
        <dbReference type="ARBA" id="ARBA00022737"/>
    </source>
</evidence>
<evidence type="ECO:0000256" key="1">
    <source>
        <dbReference type="ARBA" id="ARBA00004479"/>
    </source>
</evidence>
<comment type="subcellular location">
    <subcellularLocation>
        <location evidence="1">Membrane</location>
        <topology evidence="1">Single-pass type I membrane protein</topology>
    </subcellularLocation>
</comment>
<dbReference type="SUPFAM" id="SSF52058">
    <property type="entry name" value="L domain-like"/>
    <property type="match status" value="1"/>
</dbReference>
<evidence type="ECO:0000256" key="6">
    <source>
        <dbReference type="ARBA" id="ARBA00022989"/>
    </source>
</evidence>
<keyword evidence="9" id="KW-0325">Glycoprotein</keyword>
<dbReference type="EMBL" id="CM009303">
    <property type="protein sequence ID" value="PNT02399.1"/>
    <property type="molecule type" value="Genomic_DNA"/>
</dbReference>
<evidence type="ECO:0000256" key="3">
    <source>
        <dbReference type="ARBA" id="ARBA00022692"/>
    </source>
</evidence>
<dbReference type="InterPro" id="IPR032675">
    <property type="entry name" value="LRR_dom_sf"/>
</dbReference>
<evidence type="ECO:0000256" key="2">
    <source>
        <dbReference type="ARBA" id="ARBA00022614"/>
    </source>
</evidence>
<keyword evidence="6" id="KW-1133">Transmembrane helix</keyword>
<keyword evidence="2" id="KW-0433">Leucine-rich repeat</keyword>
<keyword evidence="8" id="KW-0675">Receptor</keyword>
<accession>U5FTI4</accession>
<dbReference type="InParanoid" id="U5FTI4"/>
<evidence type="ECO:0008006" key="13">
    <source>
        <dbReference type="Google" id="ProtNLM"/>
    </source>
</evidence>